<gene>
    <name evidence="5" type="ORF">M5X16_01235</name>
    <name evidence="6" type="ORF">PC41400_11980</name>
</gene>
<feature type="repeat" description="TPR" evidence="3">
    <location>
        <begin position="170"/>
        <end position="203"/>
    </location>
</feature>
<organism evidence="6 7">
    <name type="scientific">Paenibacillus chitinolyticus</name>
    <dbReference type="NCBI Taxonomy" id="79263"/>
    <lineage>
        <taxon>Bacteria</taxon>
        <taxon>Bacillati</taxon>
        <taxon>Bacillota</taxon>
        <taxon>Bacilli</taxon>
        <taxon>Bacillales</taxon>
        <taxon>Paenibacillaceae</taxon>
        <taxon>Paenibacillus</taxon>
    </lineage>
</organism>
<keyword evidence="2 3" id="KW-0802">TPR repeat</keyword>
<evidence type="ECO:0000313" key="7">
    <source>
        <dbReference type="Proteomes" id="UP000288943"/>
    </source>
</evidence>
<keyword evidence="1" id="KW-0677">Repeat</keyword>
<dbReference type="SUPFAM" id="SSF48452">
    <property type="entry name" value="TPR-like"/>
    <property type="match status" value="1"/>
</dbReference>
<dbReference type="EMBL" id="CP026520">
    <property type="protein sequence ID" value="QAV18348.1"/>
    <property type="molecule type" value="Genomic_DNA"/>
</dbReference>
<keyword evidence="8" id="KW-1185">Reference proteome</keyword>
<dbReference type="GeneID" id="95375528"/>
<evidence type="ECO:0000313" key="6">
    <source>
        <dbReference type="EMBL" id="QAV18348.1"/>
    </source>
</evidence>
<dbReference type="Gene3D" id="1.25.40.10">
    <property type="entry name" value="Tetratricopeptide repeat domain"/>
    <property type="match status" value="1"/>
</dbReference>
<dbReference type="Proteomes" id="UP001527202">
    <property type="component" value="Unassembled WGS sequence"/>
</dbReference>
<dbReference type="EMBL" id="JAMDMJ010000001">
    <property type="protein sequence ID" value="MCY9594402.1"/>
    <property type="molecule type" value="Genomic_DNA"/>
</dbReference>
<accession>A0A410WVC5</accession>
<dbReference type="InterPro" id="IPR019734">
    <property type="entry name" value="TPR_rpt"/>
</dbReference>
<evidence type="ECO:0000256" key="4">
    <source>
        <dbReference type="SAM" id="MobiDB-lite"/>
    </source>
</evidence>
<evidence type="ECO:0000256" key="2">
    <source>
        <dbReference type="ARBA" id="ARBA00022803"/>
    </source>
</evidence>
<evidence type="ECO:0000313" key="5">
    <source>
        <dbReference type="EMBL" id="MCY9594402.1"/>
    </source>
</evidence>
<dbReference type="RefSeq" id="WP_042228396.1">
    <property type="nucleotide sequence ID" value="NZ_CP026520.1"/>
</dbReference>
<reference evidence="5 8" key="2">
    <citation type="submission" date="2022-05" db="EMBL/GenBank/DDBJ databases">
        <title>Genome Sequencing of Bee-Associated Microbes.</title>
        <authorList>
            <person name="Dunlap C."/>
        </authorList>
    </citation>
    <scope>NUCLEOTIDE SEQUENCE [LARGE SCALE GENOMIC DNA]</scope>
    <source>
        <strain evidence="5 8">NRRL B-23120</strain>
    </source>
</reference>
<protein>
    <submittedName>
        <fullName evidence="6">Tetratricopeptide repeat protein</fullName>
    </submittedName>
</protein>
<reference evidence="6 7" key="1">
    <citation type="submission" date="2018-01" db="EMBL/GenBank/DDBJ databases">
        <title>The whole genome sequencing and assembly of Paenibacillus chitinolyticus KCCM 41400 strain.</title>
        <authorList>
            <person name="Kim J.-Y."/>
            <person name="Park M.-K."/>
            <person name="Lee Y.-J."/>
            <person name="Yi H."/>
            <person name="Bahn Y.-S."/>
            <person name="Kim J.F."/>
            <person name="Lee D.-W."/>
        </authorList>
    </citation>
    <scope>NUCLEOTIDE SEQUENCE [LARGE SCALE GENOMIC DNA]</scope>
    <source>
        <strain evidence="6 7">KCCM 41400</strain>
    </source>
</reference>
<evidence type="ECO:0000313" key="8">
    <source>
        <dbReference type="Proteomes" id="UP001527202"/>
    </source>
</evidence>
<dbReference type="SMART" id="SM00028">
    <property type="entry name" value="TPR"/>
    <property type="match status" value="2"/>
</dbReference>
<evidence type="ECO:0000256" key="1">
    <source>
        <dbReference type="ARBA" id="ARBA00022737"/>
    </source>
</evidence>
<dbReference type="KEGG" id="pchi:PC41400_11980"/>
<dbReference type="InterPro" id="IPR011990">
    <property type="entry name" value="TPR-like_helical_dom_sf"/>
</dbReference>
<dbReference type="Pfam" id="PF07719">
    <property type="entry name" value="TPR_2"/>
    <property type="match status" value="1"/>
</dbReference>
<name>A0A410WVC5_9BACL</name>
<feature type="region of interest" description="Disordered" evidence="4">
    <location>
        <begin position="77"/>
        <end position="97"/>
    </location>
</feature>
<sequence>MFKHLFATMNEVLDEILLQLPNAKGALKAELEEELGALKAISDDCIEHWLLFEEKLGKTLSVGNASVTSSLASAADSNQLQNVPQPAEEAQPHSAEGKDAVEFIRGQGFYMLLMYEQATREFEALLTREPDFLLARAYLAMGYLRQGDNEEAARHFTLLLALTENKQMKAISYNAMGCIQFQNRNLEQALEYFKKAYHADPDCLELFSASNE</sequence>
<dbReference type="AlphaFoldDB" id="A0A410WVC5"/>
<proteinExistence type="predicted"/>
<dbReference type="PROSITE" id="PS50005">
    <property type="entry name" value="TPR"/>
    <property type="match status" value="1"/>
</dbReference>
<dbReference type="OrthoDB" id="2370959at2"/>
<dbReference type="Proteomes" id="UP000288943">
    <property type="component" value="Chromosome"/>
</dbReference>
<evidence type="ECO:0000256" key="3">
    <source>
        <dbReference type="PROSITE-ProRule" id="PRU00339"/>
    </source>
</evidence>
<dbReference type="InterPro" id="IPR013105">
    <property type="entry name" value="TPR_2"/>
</dbReference>